<dbReference type="InterPro" id="IPR014025">
    <property type="entry name" value="Glutaredoxin_subgr"/>
</dbReference>
<keyword evidence="7" id="KW-1185">Reference proteome</keyword>
<evidence type="ECO:0000256" key="3">
    <source>
        <dbReference type="ARBA" id="ARBA00022490"/>
    </source>
</evidence>
<keyword evidence="4" id="KW-0676">Redox-active center</keyword>
<dbReference type="OrthoDB" id="418495at2759"/>
<evidence type="ECO:0000256" key="1">
    <source>
        <dbReference type="ARBA" id="ARBA00004496"/>
    </source>
</evidence>
<dbReference type="InterPro" id="IPR011905">
    <property type="entry name" value="GlrX-like_pln_2"/>
</dbReference>
<organism evidence="6 7">
    <name type="scientific">Chenopodium quinoa</name>
    <name type="common">Quinoa</name>
    <dbReference type="NCBI Taxonomy" id="63459"/>
    <lineage>
        <taxon>Eukaryota</taxon>
        <taxon>Viridiplantae</taxon>
        <taxon>Streptophyta</taxon>
        <taxon>Embryophyta</taxon>
        <taxon>Tracheophyta</taxon>
        <taxon>Spermatophyta</taxon>
        <taxon>Magnoliopsida</taxon>
        <taxon>eudicotyledons</taxon>
        <taxon>Gunneridae</taxon>
        <taxon>Pentapetalae</taxon>
        <taxon>Caryophyllales</taxon>
        <taxon>Chenopodiaceae</taxon>
        <taxon>Chenopodioideae</taxon>
        <taxon>Atripliceae</taxon>
        <taxon>Chenopodium</taxon>
    </lineage>
</organism>
<sequence>MEVVQHLVEGKPVVIFSRTSCCMSHSMKQLISSYGANATVYELDETPQGHEIDTALQKLGQVPSVPAVFIGQKYVGGAKEVISLQVQGRLVPILMEAKAIWV</sequence>
<dbReference type="RefSeq" id="XP_021763019.1">
    <property type="nucleotide sequence ID" value="XM_021907327.1"/>
</dbReference>
<dbReference type="PANTHER" id="PTHR10168">
    <property type="entry name" value="GLUTAREDOXIN"/>
    <property type="match status" value="1"/>
</dbReference>
<gene>
    <name evidence="6" type="primary">LOC110727748</name>
</gene>
<dbReference type="GeneID" id="110727748"/>
<feature type="domain" description="Glutaredoxin" evidence="5">
    <location>
        <begin position="13"/>
        <end position="75"/>
    </location>
</feature>
<dbReference type="Pfam" id="PF00462">
    <property type="entry name" value="Glutaredoxin"/>
    <property type="match status" value="1"/>
</dbReference>
<name>A0A803L9P7_CHEQI</name>
<dbReference type="KEGG" id="cqi:110727748"/>
<dbReference type="GO" id="GO:0005737">
    <property type="term" value="C:cytoplasm"/>
    <property type="evidence" value="ECO:0007669"/>
    <property type="project" value="UniProtKB-SubCell"/>
</dbReference>
<dbReference type="EnsemblPlants" id="AUR62034653-RA">
    <property type="protein sequence ID" value="AUR62034653-RA:cds"/>
    <property type="gene ID" value="AUR62034653"/>
</dbReference>
<dbReference type="OMA" id="RNFRANP"/>
<dbReference type="Gene3D" id="3.40.30.10">
    <property type="entry name" value="Glutaredoxin"/>
    <property type="match status" value="1"/>
</dbReference>
<dbReference type="CDD" id="cd03419">
    <property type="entry name" value="GRX_GRXh_1_2_like"/>
    <property type="match status" value="1"/>
</dbReference>
<comment type="similarity">
    <text evidence="2">Belongs to the glutaredoxin family. CC-type subfamily.</text>
</comment>
<reference evidence="6" key="2">
    <citation type="submission" date="2021-03" db="UniProtKB">
        <authorList>
            <consortium name="EnsemblPlants"/>
        </authorList>
    </citation>
    <scope>IDENTIFICATION</scope>
</reference>
<dbReference type="KEGG" id="cqi:110697883"/>
<evidence type="ECO:0000256" key="4">
    <source>
        <dbReference type="ARBA" id="ARBA00023284"/>
    </source>
</evidence>
<protein>
    <recommendedName>
        <fullName evidence="5">Glutaredoxin domain-containing protein</fullName>
    </recommendedName>
</protein>
<evidence type="ECO:0000313" key="6">
    <source>
        <dbReference type="EnsemblPlants" id="AUR62008586-RA:cds"/>
    </source>
</evidence>
<dbReference type="InterPro" id="IPR002109">
    <property type="entry name" value="Glutaredoxin"/>
</dbReference>
<evidence type="ECO:0000313" key="7">
    <source>
        <dbReference type="Proteomes" id="UP000596660"/>
    </source>
</evidence>
<dbReference type="PRINTS" id="PR00160">
    <property type="entry name" value="GLUTAREDOXIN"/>
</dbReference>
<accession>A0A803MSV2</accession>
<evidence type="ECO:0000256" key="2">
    <source>
        <dbReference type="ARBA" id="ARBA00007568"/>
    </source>
</evidence>
<evidence type="ECO:0000259" key="5">
    <source>
        <dbReference type="Pfam" id="PF00462"/>
    </source>
</evidence>
<comment type="subcellular location">
    <subcellularLocation>
        <location evidence="1">Cytoplasm</location>
    </subcellularLocation>
</comment>
<accession>A0A803L9P7</accession>
<proteinExistence type="inferred from homology"/>
<reference evidence="6" key="1">
    <citation type="journal article" date="2017" name="Nature">
        <title>The genome of Chenopodium quinoa.</title>
        <authorList>
            <person name="Jarvis D.E."/>
            <person name="Ho Y.S."/>
            <person name="Lightfoot D.J."/>
            <person name="Schmoeckel S.M."/>
            <person name="Li B."/>
            <person name="Borm T.J.A."/>
            <person name="Ohyanagi H."/>
            <person name="Mineta K."/>
            <person name="Michell C.T."/>
            <person name="Saber N."/>
            <person name="Kharbatia N.M."/>
            <person name="Rupper R.R."/>
            <person name="Sharp A.R."/>
            <person name="Dally N."/>
            <person name="Boughton B.A."/>
            <person name="Woo Y.H."/>
            <person name="Gao G."/>
            <person name="Schijlen E.G.W.M."/>
            <person name="Guo X."/>
            <person name="Momin A.A."/>
            <person name="Negrao S."/>
            <person name="Al-Babili S."/>
            <person name="Gehring C."/>
            <person name="Roessner U."/>
            <person name="Jung C."/>
            <person name="Murphy K."/>
            <person name="Arold S.T."/>
            <person name="Gojobori T."/>
            <person name="van der Linden C.G."/>
            <person name="van Loo E.N."/>
            <person name="Jellen E.N."/>
            <person name="Maughan P.J."/>
            <person name="Tester M."/>
        </authorList>
    </citation>
    <scope>NUCLEOTIDE SEQUENCE [LARGE SCALE GENOMIC DNA]</scope>
    <source>
        <strain evidence="6">cv. PI 614886</strain>
    </source>
</reference>
<dbReference type="SUPFAM" id="SSF52833">
    <property type="entry name" value="Thioredoxin-like"/>
    <property type="match status" value="1"/>
</dbReference>
<dbReference type="PROSITE" id="PS51354">
    <property type="entry name" value="GLUTAREDOXIN_2"/>
    <property type="match status" value="1"/>
</dbReference>
<dbReference type="NCBIfam" id="TIGR02189">
    <property type="entry name" value="GlrX-like_plant"/>
    <property type="match status" value="1"/>
</dbReference>
<dbReference type="AlphaFoldDB" id="A0A803L9P7"/>
<dbReference type="Gramene" id="AUR62008586-RA">
    <property type="protein sequence ID" value="AUR62008586-RA:cds"/>
    <property type="gene ID" value="AUR62008586"/>
</dbReference>
<dbReference type="SMR" id="A0A803L9P7"/>
<dbReference type="Proteomes" id="UP000596660">
    <property type="component" value="Unplaced"/>
</dbReference>
<keyword evidence="3" id="KW-0963">Cytoplasm</keyword>
<dbReference type="EnsemblPlants" id="AUR62008586-RA">
    <property type="protein sequence ID" value="AUR62008586-RA:cds"/>
    <property type="gene ID" value="AUR62008586"/>
</dbReference>
<dbReference type="Gramene" id="AUR62034653-RA">
    <property type="protein sequence ID" value="AUR62034653-RA:cds"/>
    <property type="gene ID" value="AUR62034653"/>
</dbReference>
<dbReference type="InterPro" id="IPR036249">
    <property type="entry name" value="Thioredoxin-like_sf"/>
</dbReference>